<reference evidence="9" key="1">
    <citation type="journal article" date="2016" name="Nat. Biotechnol.">
        <title>Sequencing wild and cultivated cassava and related species reveals extensive interspecific hybridization and genetic diversity.</title>
        <authorList>
            <person name="Bredeson J.V."/>
            <person name="Lyons J.B."/>
            <person name="Prochnik S.E."/>
            <person name="Wu G.A."/>
            <person name="Ha C.M."/>
            <person name="Edsinger-Gonzales E."/>
            <person name="Grimwood J."/>
            <person name="Schmutz J."/>
            <person name="Rabbi I.Y."/>
            <person name="Egesi C."/>
            <person name="Nauluvula P."/>
            <person name="Lebot V."/>
            <person name="Ndunguru J."/>
            <person name="Mkamilo G."/>
            <person name="Bart R.S."/>
            <person name="Setter T.L."/>
            <person name="Gleadow R.M."/>
            <person name="Kulakow P."/>
            <person name="Ferguson M.E."/>
            <person name="Rounsley S."/>
            <person name="Rokhsar D.S."/>
        </authorList>
    </citation>
    <scope>NUCLEOTIDE SEQUENCE [LARGE SCALE GENOMIC DNA]</scope>
    <source>
        <strain evidence="9">cv. AM560-2</strain>
    </source>
</reference>
<dbReference type="GO" id="GO:0005634">
    <property type="term" value="C:nucleus"/>
    <property type="evidence" value="ECO:0000318"/>
    <property type="project" value="GO_Central"/>
</dbReference>
<feature type="compositionally biased region" description="Polar residues" evidence="5">
    <location>
        <begin position="839"/>
        <end position="850"/>
    </location>
</feature>
<evidence type="ECO:0000313" key="8">
    <source>
        <dbReference type="EMBL" id="OAY44065.1"/>
    </source>
</evidence>
<evidence type="ECO:0008006" key="10">
    <source>
        <dbReference type="Google" id="ProtNLM"/>
    </source>
</evidence>
<evidence type="ECO:0000313" key="9">
    <source>
        <dbReference type="Proteomes" id="UP000091857"/>
    </source>
</evidence>
<dbReference type="EMBL" id="CM004394">
    <property type="protein sequence ID" value="OAY44065.1"/>
    <property type="molecule type" value="Genomic_DNA"/>
</dbReference>
<dbReference type="OrthoDB" id="6147534at2759"/>
<evidence type="ECO:0000259" key="6">
    <source>
        <dbReference type="Pfam" id="PF24662"/>
    </source>
</evidence>
<dbReference type="Pfam" id="PF24662">
    <property type="entry name" value="DUF7650"/>
    <property type="match status" value="1"/>
</dbReference>
<evidence type="ECO:0000259" key="7">
    <source>
        <dbReference type="Pfam" id="PF25826"/>
    </source>
</evidence>
<protein>
    <recommendedName>
        <fullName evidence="10">SANT domain-containing protein</fullName>
    </recommendedName>
</protein>
<dbReference type="Gramene" id="Manes.08G119700.4.v8.1">
    <property type="protein sequence ID" value="Manes.08G119700.4.v8.1.CDS"/>
    <property type="gene ID" value="Manes.08G119700.v8.1"/>
</dbReference>
<feature type="domain" description="DUF7650" evidence="6">
    <location>
        <begin position="336"/>
        <end position="423"/>
    </location>
</feature>
<feature type="compositionally biased region" description="Basic and acidic residues" evidence="5">
    <location>
        <begin position="83"/>
        <end position="97"/>
    </location>
</feature>
<feature type="compositionally biased region" description="Basic residues" evidence="5">
    <location>
        <begin position="676"/>
        <end position="685"/>
    </location>
</feature>
<feature type="compositionally biased region" description="Polar residues" evidence="5">
    <location>
        <begin position="662"/>
        <end position="675"/>
    </location>
</feature>
<dbReference type="InterPro" id="IPR057712">
    <property type="entry name" value="DUF7952"/>
</dbReference>
<dbReference type="PANTHER" id="PTHR13859">
    <property type="entry name" value="ATROPHIN-RELATED"/>
    <property type="match status" value="1"/>
</dbReference>
<feature type="domain" description="DUF7952" evidence="7">
    <location>
        <begin position="171"/>
        <end position="301"/>
    </location>
</feature>
<dbReference type="STRING" id="3983.A0A2C9VFK8"/>
<name>A0A2C9VFK8_MANES</name>
<keyword evidence="2" id="KW-0805">Transcription regulation</keyword>
<sequence>MEPIPLNNGCSSVEELSLQQLLLLNSPEISGICGDPCVNPRVGDEYQAEIPPMMSEGVVDYSNSFLRGLPIPVTWVHDRISNKGDEGCRMRNTDDSVHANSSNKSRMNRKNSILKKKGSKQNVEPLDLGFDEGKEPKSAILGPLEAGEANLSQLPKSKSYVPVPGLPNHPWSDADIDCFVLSLYIFGKNFVQVERFMENKKMWNILSFYYGEFYRSDGYHRWSDCQKTKRKKCIYGQKIFTGWRQQELLSRLHPHVPLHSQNNILEVSTAFSEGKISLEDYVSNLRAIVGIQALVDAIGIGKGKEDLTSLAMEPAKSNPIFTVCPIGKACSSLTSGDIIKLLTGGFRLSKARCNDIFWEAVWPRLLARGWHSEQPNNQDDMGSNHHLVFLIPGVKKFSKRKLVKGNHYFDSVSDVLSKVASEPKLIELESEEARGSSCNEEEKAVLGAPSDHSDASIKQSFHYLKPRASNNYNLKLVRFTVVDCGLVDGGKLSKTREMRYAPEDLKVKSLRTTLSSRIKMIFLENSLNDNELDAVDMSLDDEKTINNAKCYGKTFDGHGSNHTKFTIVDTSLIHEGKSTKVREVRYSPVDITVTSKMTKSSRRKGRCSSEDSLDRQVPDAAKMLSHEDKNIGKSNHNKDIVDSSGSKQKVLNHDKLFEDHQGNNNVSDENQSTGTIKHRFSRRSKSGYSNNLDPVVKRRRLVACSSAELSQVIDNFSVSPGSKQEESYFALKLQGGSNNVHVNPPQKLPFNISLAEGSLQESTASLPSVTCFDIETSHGENGKHQTPSLIDLNLPQVSLDCENDGPALMDAESRRRASAGSKCLSNSDKTDLRAWNATIDASSAPVQPSLTPEDKAQDTDL</sequence>
<evidence type="ECO:0000256" key="3">
    <source>
        <dbReference type="ARBA" id="ARBA00023163"/>
    </source>
</evidence>
<gene>
    <name evidence="8" type="ORF">MANES_08G119700v8</name>
</gene>
<dbReference type="InterPro" id="IPR009057">
    <property type="entry name" value="Homeodomain-like_sf"/>
</dbReference>
<feature type="compositionally biased region" description="Basic and acidic residues" evidence="5">
    <location>
        <begin position="852"/>
        <end position="861"/>
    </location>
</feature>
<evidence type="ECO:0000256" key="1">
    <source>
        <dbReference type="ARBA" id="ARBA00004123"/>
    </source>
</evidence>
<dbReference type="PANTHER" id="PTHR13859:SF31">
    <property type="entry name" value="ELM2 DOMAIN-CONTAINING PROTEIN"/>
    <property type="match status" value="1"/>
</dbReference>
<keyword evidence="3" id="KW-0804">Transcription</keyword>
<keyword evidence="9" id="KW-1185">Reference proteome</keyword>
<accession>A0A2C9VFK8</accession>
<organism evidence="8 9">
    <name type="scientific">Manihot esculenta</name>
    <name type="common">Cassava</name>
    <name type="synonym">Jatropha manihot</name>
    <dbReference type="NCBI Taxonomy" id="3983"/>
    <lineage>
        <taxon>Eukaryota</taxon>
        <taxon>Viridiplantae</taxon>
        <taxon>Streptophyta</taxon>
        <taxon>Embryophyta</taxon>
        <taxon>Tracheophyta</taxon>
        <taxon>Spermatophyta</taxon>
        <taxon>Magnoliopsida</taxon>
        <taxon>eudicotyledons</taxon>
        <taxon>Gunneridae</taxon>
        <taxon>Pentapetalae</taxon>
        <taxon>rosids</taxon>
        <taxon>fabids</taxon>
        <taxon>Malpighiales</taxon>
        <taxon>Euphorbiaceae</taxon>
        <taxon>Crotonoideae</taxon>
        <taxon>Manihoteae</taxon>
        <taxon>Manihot</taxon>
    </lineage>
</organism>
<evidence type="ECO:0000256" key="2">
    <source>
        <dbReference type="ARBA" id="ARBA00023015"/>
    </source>
</evidence>
<feature type="region of interest" description="Disordered" evidence="5">
    <location>
        <begin position="83"/>
        <end position="118"/>
    </location>
</feature>
<dbReference type="InterPro" id="IPR056067">
    <property type="entry name" value="DUF7650"/>
</dbReference>
<dbReference type="Pfam" id="PF25826">
    <property type="entry name" value="DUF7952"/>
    <property type="match status" value="1"/>
</dbReference>
<feature type="compositionally biased region" description="Basic residues" evidence="5">
    <location>
        <begin position="106"/>
        <end position="118"/>
    </location>
</feature>
<feature type="region of interest" description="Disordered" evidence="5">
    <location>
        <begin position="839"/>
        <end position="861"/>
    </location>
</feature>
<feature type="region of interest" description="Disordered" evidence="5">
    <location>
        <begin position="658"/>
        <end position="685"/>
    </location>
</feature>
<dbReference type="SUPFAM" id="SSF46689">
    <property type="entry name" value="Homeodomain-like"/>
    <property type="match status" value="1"/>
</dbReference>
<keyword evidence="4" id="KW-0539">Nucleus</keyword>
<dbReference type="AlphaFoldDB" id="A0A2C9VFK8"/>
<comment type="subcellular location">
    <subcellularLocation>
        <location evidence="1">Nucleus</location>
    </subcellularLocation>
</comment>
<dbReference type="Proteomes" id="UP000091857">
    <property type="component" value="Chromosome 8"/>
</dbReference>
<evidence type="ECO:0000256" key="4">
    <source>
        <dbReference type="ARBA" id="ARBA00023242"/>
    </source>
</evidence>
<evidence type="ECO:0000256" key="5">
    <source>
        <dbReference type="SAM" id="MobiDB-lite"/>
    </source>
</evidence>
<dbReference type="GO" id="GO:0003714">
    <property type="term" value="F:transcription corepressor activity"/>
    <property type="evidence" value="ECO:0000318"/>
    <property type="project" value="GO_Central"/>
</dbReference>
<comment type="caution">
    <text evidence="8">The sequence shown here is derived from an EMBL/GenBank/DDBJ whole genome shotgun (WGS) entry which is preliminary data.</text>
</comment>
<proteinExistence type="predicted"/>